<name>A0ABP9TTQ4_9MICC</name>
<reference evidence="2" key="1">
    <citation type="journal article" date="2019" name="Int. J. Syst. Evol. Microbiol.">
        <title>The Global Catalogue of Microorganisms (GCM) 10K type strain sequencing project: providing services to taxonomists for standard genome sequencing and annotation.</title>
        <authorList>
            <consortium name="The Broad Institute Genomics Platform"/>
            <consortium name="The Broad Institute Genome Sequencing Center for Infectious Disease"/>
            <person name="Wu L."/>
            <person name="Ma J."/>
        </authorList>
    </citation>
    <scope>NUCLEOTIDE SEQUENCE [LARGE SCALE GENOMIC DNA]</scope>
    <source>
        <strain evidence="2">JCM 18952</strain>
    </source>
</reference>
<organism evidence="1 2">
    <name type="scientific">Paeniglutamicibacter antarcticus</name>
    <dbReference type="NCBI Taxonomy" id="494023"/>
    <lineage>
        <taxon>Bacteria</taxon>
        <taxon>Bacillati</taxon>
        <taxon>Actinomycetota</taxon>
        <taxon>Actinomycetes</taxon>
        <taxon>Micrococcales</taxon>
        <taxon>Micrococcaceae</taxon>
        <taxon>Paeniglutamicibacter</taxon>
    </lineage>
</organism>
<protein>
    <submittedName>
        <fullName evidence="1">Uncharacterized protein</fullName>
    </submittedName>
</protein>
<comment type="caution">
    <text evidence="1">The sequence shown here is derived from an EMBL/GenBank/DDBJ whole genome shotgun (WGS) entry which is preliminary data.</text>
</comment>
<dbReference type="EMBL" id="BAABLK010000070">
    <property type="protein sequence ID" value="GAA5228504.1"/>
    <property type="molecule type" value="Genomic_DNA"/>
</dbReference>
<evidence type="ECO:0000313" key="2">
    <source>
        <dbReference type="Proteomes" id="UP001501257"/>
    </source>
</evidence>
<evidence type="ECO:0000313" key="1">
    <source>
        <dbReference type="EMBL" id="GAA5228504.1"/>
    </source>
</evidence>
<keyword evidence="2" id="KW-1185">Reference proteome</keyword>
<accession>A0ABP9TTQ4</accession>
<dbReference type="Proteomes" id="UP001501257">
    <property type="component" value="Unassembled WGS sequence"/>
</dbReference>
<proteinExistence type="predicted"/>
<sequence>MLGEQVESLLNPRAEGMRDALRILLNARDAMEHQSTAGWLMLTALCGPWI</sequence>
<gene>
    <name evidence="1" type="ORF">GCM10025778_30420</name>
</gene>